<evidence type="ECO:0008006" key="8">
    <source>
        <dbReference type="Google" id="ProtNLM"/>
    </source>
</evidence>
<comment type="caution">
    <text evidence="6">The sequence shown here is derived from an EMBL/GenBank/DDBJ whole genome shotgun (WGS) entry which is preliminary data.</text>
</comment>
<dbReference type="InterPro" id="IPR036427">
    <property type="entry name" value="Bromodomain-like_sf"/>
</dbReference>
<feature type="domain" description="NET" evidence="5">
    <location>
        <begin position="584"/>
        <end position="665"/>
    </location>
</feature>
<dbReference type="InterPro" id="IPR001487">
    <property type="entry name" value="Bromodomain"/>
</dbReference>
<dbReference type="Pfam" id="PF17035">
    <property type="entry name" value="BET"/>
    <property type="match status" value="1"/>
</dbReference>
<gene>
    <name evidence="6" type="ORF">RDB_LOCUS116029</name>
</gene>
<feature type="region of interest" description="Disordered" evidence="3">
    <location>
        <begin position="503"/>
        <end position="609"/>
    </location>
</feature>
<dbReference type="SMART" id="SM00297">
    <property type="entry name" value="BROMO"/>
    <property type="match status" value="2"/>
</dbReference>
<feature type="compositionally biased region" description="Basic and acidic residues" evidence="3">
    <location>
        <begin position="84"/>
        <end position="108"/>
    </location>
</feature>
<dbReference type="InterPro" id="IPR027353">
    <property type="entry name" value="NET_dom"/>
</dbReference>
<dbReference type="PROSITE" id="PS51525">
    <property type="entry name" value="NET"/>
    <property type="match status" value="1"/>
</dbReference>
<evidence type="ECO:0000313" key="6">
    <source>
        <dbReference type="EMBL" id="CAE6495196.1"/>
    </source>
</evidence>
<feature type="compositionally biased region" description="Acidic residues" evidence="3">
    <location>
        <begin position="462"/>
        <end position="471"/>
    </location>
</feature>
<dbReference type="InterPro" id="IPR018359">
    <property type="entry name" value="Bromodomain_CS"/>
</dbReference>
<evidence type="ECO:0000313" key="7">
    <source>
        <dbReference type="Proteomes" id="UP000663861"/>
    </source>
</evidence>
<dbReference type="AlphaFoldDB" id="A0A8H3CR91"/>
<dbReference type="GO" id="GO:0006338">
    <property type="term" value="P:chromatin remodeling"/>
    <property type="evidence" value="ECO:0007669"/>
    <property type="project" value="TreeGrafter"/>
</dbReference>
<dbReference type="PANTHER" id="PTHR22880:SF225">
    <property type="entry name" value="BROMODOMAIN-CONTAINING PROTEIN BET-1-RELATED"/>
    <property type="match status" value="1"/>
</dbReference>
<dbReference type="GO" id="GO:0000785">
    <property type="term" value="C:chromatin"/>
    <property type="evidence" value="ECO:0007669"/>
    <property type="project" value="TreeGrafter"/>
</dbReference>
<feature type="region of interest" description="Disordered" evidence="3">
    <location>
        <begin position="659"/>
        <end position="701"/>
    </location>
</feature>
<sequence length="746" mass="82204">MSDASMSPALINPPADIVLGYPGDDDDETATRNESPPVTTPADHDVRPPTKPDPADTDMDPVDGAVAAEPPATAAPEPVPVDSHVQETDRKRELPTDETEHTAKRPRSDASGSQQYTGIKPRSSIPVDRNPNPLAAYTTFQEPPPPPYTGPTMLTANQQKYCLSTVRTLKRMKDAVPFLRPVDPIALNVPHYPIVIKRPMDFFTVETKLQNSNPNKTPEPLAPRYRTTDDFVADVRQIFENCYLFNGPEHFISAQARKLEDILDKQLKQMPGDEEPPRVETPPPKKTPAPAARRQSTSVPAVRRTTPDDYAGGTRPKREIHPPPPKDLPYSDPVTGKRPRKGKGRDDGTADQLRYCLKILLDFNKKSLYQIAGPFYDPVDATYVPNYYKVIKKPMDLSTMRRKLDNNEYPNANAFHNDFKQMMRNCQQFNPPGTVVAIAGQEMDRIFKEKWKNLPPLRQPSPEDDDDADSSQDERGNQDTDLAIAMMESQIESIRDNLAALKAKKKKEKEKAVKPSPSLPPKEKKAPPPPVQKKPVPKKPATYAPPNYQPSPGPSRVKEAPSRRGSGAAPKAPPAKKAKTAGTGSDTEKNISTMSFEQKKELSTTIESLNGDKLEKVIQIIYEGMPDLQNSSEEIELDIESLTPAVLTKLWNFVVKPQQQKRAAVSHNGPKRTSGNASKGAAATGGVKRKSMDEEVESARIRKLQEQLNKFDPGAAAALANNDAYDDDARSSNGSGSDSDSGSDSE</sequence>
<dbReference type="GO" id="GO:0005634">
    <property type="term" value="C:nucleus"/>
    <property type="evidence" value="ECO:0007669"/>
    <property type="project" value="TreeGrafter"/>
</dbReference>
<dbReference type="InterPro" id="IPR038336">
    <property type="entry name" value="NET_sf"/>
</dbReference>
<feature type="region of interest" description="Disordered" evidence="3">
    <location>
        <begin position="452"/>
        <end position="479"/>
    </location>
</feature>
<dbReference type="GO" id="GO:0006355">
    <property type="term" value="P:regulation of DNA-templated transcription"/>
    <property type="evidence" value="ECO:0007669"/>
    <property type="project" value="TreeGrafter"/>
</dbReference>
<name>A0A8H3CR91_9AGAM</name>
<dbReference type="Gene3D" id="1.20.920.10">
    <property type="entry name" value="Bromodomain-like"/>
    <property type="match status" value="2"/>
</dbReference>
<feature type="compositionally biased region" description="Low complexity" evidence="3">
    <location>
        <begin position="65"/>
        <end position="76"/>
    </location>
</feature>
<feature type="domain" description="Bromo" evidence="4">
    <location>
        <begin position="170"/>
        <end position="253"/>
    </location>
</feature>
<dbReference type="PROSITE" id="PS00633">
    <property type="entry name" value="BROMODOMAIN_1"/>
    <property type="match status" value="1"/>
</dbReference>
<dbReference type="PRINTS" id="PR00503">
    <property type="entry name" value="BROMODOMAIN"/>
</dbReference>
<evidence type="ECO:0000259" key="5">
    <source>
        <dbReference type="PROSITE" id="PS51525"/>
    </source>
</evidence>
<feature type="region of interest" description="Disordered" evidence="3">
    <location>
        <begin position="1"/>
        <end position="145"/>
    </location>
</feature>
<accession>A0A8H3CR91</accession>
<dbReference type="EMBL" id="CAJMWY010002818">
    <property type="protein sequence ID" value="CAE6495196.1"/>
    <property type="molecule type" value="Genomic_DNA"/>
</dbReference>
<reference evidence="6" key="1">
    <citation type="submission" date="2021-01" db="EMBL/GenBank/DDBJ databases">
        <authorList>
            <person name="Kaushik A."/>
        </authorList>
    </citation>
    <scope>NUCLEOTIDE SEQUENCE</scope>
    <source>
        <strain evidence="6">AG4-RS23</strain>
    </source>
</reference>
<protein>
    <recommendedName>
        <fullName evidence="8">Bromodomain-containing factor 1</fullName>
    </recommendedName>
</protein>
<evidence type="ECO:0000256" key="1">
    <source>
        <dbReference type="ARBA" id="ARBA00023117"/>
    </source>
</evidence>
<feature type="compositionally biased region" description="Basic and acidic residues" evidence="3">
    <location>
        <begin position="690"/>
        <end position="701"/>
    </location>
</feature>
<evidence type="ECO:0000259" key="4">
    <source>
        <dbReference type="PROSITE" id="PS50014"/>
    </source>
</evidence>
<dbReference type="Pfam" id="PF00439">
    <property type="entry name" value="Bromodomain"/>
    <property type="match status" value="2"/>
</dbReference>
<feature type="compositionally biased region" description="Basic and acidic residues" evidence="3">
    <location>
        <begin position="42"/>
        <end position="54"/>
    </location>
</feature>
<proteinExistence type="predicted"/>
<dbReference type="InterPro" id="IPR050935">
    <property type="entry name" value="Bromo_chromatin_reader"/>
</dbReference>
<evidence type="ECO:0000256" key="3">
    <source>
        <dbReference type="SAM" id="MobiDB-lite"/>
    </source>
</evidence>
<evidence type="ECO:0000256" key="2">
    <source>
        <dbReference type="PROSITE-ProRule" id="PRU00035"/>
    </source>
</evidence>
<feature type="region of interest" description="Disordered" evidence="3">
    <location>
        <begin position="269"/>
        <end position="349"/>
    </location>
</feature>
<keyword evidence="1 2" id="KW-0103">Bromodomain</keyword>
<feature type="region of interest" description="Disordered" evidence="3">
    <location>
        <begin position="719"/>
        <end position="746"/>
    </location>
</feature>
<dbReference type="Proteomes" id="UP000663861">
    <property type="component" value="Unassembled WGS sequence"/>
</dbReference>
<organism evidence="6 7">
    <name type="scientific">Rhizoctonia solani</name>
    <dbReference type="NCBI Taxonomy" id="456999"/>
    <lineage>
        <taxon>Eukaryota</taxon>
        <taxon>Fungi</taxon>
        <taxon>Dikarya</taxon>
        <taxon>Basidiomycota</taxon>
        <taxon>Agaricomycotina</taxon>
        <taxon>Agaricomycetes</taxon>
        <taxon>Cantharellales</taxon>
        <taxon>Ceratobasidiaceae</taxon>
        <taxon>Rhizoctonia</taxon>
    </lineage>
</organism>
<dbReference type="SUPFAM" id="SSF47370">
    <property type="entry name" value="Bromodomain"/>
    <property type="match status" value="2"/>
</dbReference>
<feature type="domain" description="Bromo" evidence="4">
    <location>
        <begin position="367"/>
        <end position="437"/>
    </location>
</feature>
<feature type="compositionally biased region" description="Low complexity" evidence="3">
    <location>
        <begin position="731"/>
        <end position="740"/>
    </location>
</feature>
<dbReference type="PANTHER" id="PTHR22880">
    <property type="entry name" value="FALZ-RELATED BROMODOMAIN-CONTAINING PROTEINS"/>
    <property type="match status" value="1"/>
</dbReference>
<dbReference type="PROSITE" id="PS50014">
    <property type="entry name" value="BROMODOMAIN_2"/>
    <property type="match status" value="2"/>
</dbReference>
<dbReference type="Gene3D" id="1.20.1270.220">
    <property type="match status" value="1"/>
</dbReference>